<evidence type="ECO:0000313" key="2">
    <source>
        <dbReference type="EMBL" id="KRU12855.1"/>
    </source>
</evidence>
<evidence type="ECO:0000313" key="4">
    <source>
        <dbReference type="Proteomes" id="UP000030905"/>
    </source>
</evidence>
<proteinExistence type="predicted"/>
<keyword evidence="4" id="KW-1185">Reference proteome</keyword>
<organism evidence="1 4">
    <name type="scientific">Clostridium pasteurianum DSM 525 = ATCC 6013</name>
    <dbReference type="NCBI Taxonomy" id="1262449"/>
    <lineage>
        <taxon>Bacteria</taxon>
        <taxon>Bacillati</taxon>
        <taxon>Bacillota</taxon>
        <taxon>Clostridia</taxon>
        <taxon>Eubacteriales</taxon>
        <taxon>Clostridiaceae</taxon>
        <taxon>Clostridium</taxon>
    </lineage>
</organism>
<protein>
    <submittedName>
        <fullName evidence="1">Uncharacterized protein</fullName>
    </submittedName>
</protein>
<sequence length="39" mass="4448">MINLQQDCIKFYSDLKGGVKNVNNIFNNISNKEKILFSG</sequence>
<dbReference type="KEGG" id="cpat:CLPA_c10490"/>
<reference evidence="2 3" key="3">
    <citation type="journal article" name="Genome Announc.">
        <title>Improved Draft Genome Sequence of Clostridium pasteurianum Strain ATCC 6013 (DSM 525) Using a Hybrid Next-Generation Sequencing Approach.</title>
        <authorList>
            <person name="Pyne M.E."/>
            <person name="Utturkar S."/>
            <person name="Brown S.D."/>
            <person name="Moo-Young M."/>
            <person name="Chung D.A."/>
            <person name="Chou C.P."/>
        </authorList>
    </citation>
    <scope>NUCLEOTIDE SEQUENCE [LARGE SCALE GENOMIC DNA]</scope>
    <source>
        <strain evidence="2 3">ATCC 6013</strain>
    </source>
</reference>
<reference evidence="2" key="2">
    <citation type="submission" date="2015-10" db="EMBL/GenBank/DDBJ databases">
        <title>Improved Draft Genome Sequence of Clostridium pasteurianum Strain ATCC 6013 (DSM 525) Using a Hybrid Next-Generation Sequencing Approach.</title>
        <authorList>
            <person name="Pyne M.E."/>
            <person name="Utturkar S.M."/>
            <person name="Brown S.D."/>
            <person name="Moo-Young M."/>
            <person name="Chung D.A."/>
            <person name="Chou P.C."/>
        </authorList>
    </citation>
    <scope>NUCLEOTIDE SEQUENCE</scope>
    <source>
        <strain evidence="2">ATCC 6013</strain>
    </source>
</reference>
<dbReference type="Proteomes" id="UP000030905">
    <property type="component" value="Chromosome"/>
</dbReference>
<name>A0A0H3J1B0_CLOPA</name>
<reference evidence="1 4" key="1">
    <citation type="journal article" date="2015" name="Genome Announc.">
        <title>Complete Genome Sequence of the Nitrogen-Fixing and Solvent-Producing Clostridium pasteurianum DSM 525.</title>
        <authorList>
            <person name="Poehlein A."/>
            <person name="Grosse-Honebrink A."/>
            <person name="Zhang Y."/>
            <person name="Minton N.P."/>
            <person name="Daniel R."/>
        </authorList>
    </citation>
    <scope>NUCLEOTIDE SEQUENCE [LARGE SCALE GENOMIC DNA]</scope>
    <source>
        <strain evidence="1">DSM 525</strain>
        <strain evidence="4">DSM 525 / ATCC 6013</strain>
    </source>
</reference>
<accession>A0A0H3J1B0</accession>
<evidence type="ECO:0000313" key="1">
    <source>
        <dbReference type="EMBL" id="AJA51137.1"/>
    </source>
</evidence>
<gene>
    <name evidence="1" type="ORF">CLPA_c10490</name>
    <name evidence="2" type="ORF">CP6013_02103</name>
</gene>
<dbReference type="EMBL" id="CP009268">
    <property type="protein sequence ID" value="AJA51137.1"/>
    <property type="molecule type" value="Genomic_DNA"/>
</dbReference>
<dbReference type="KEGG" id="cpae:CPAST_c10490"/>
<evidence type="ECO:0000313" key="3">
    <source>
        <dbReference type="Proteomes" id="UP000028042"/>
    </source>
</evidence>
<dbReference type="EMBL" id="JPGY02000001">
    <property type="protein sequence ID" value="KRU12855.1"/>
    <property type="molecule type" value="Genomic_DNA"/>
</dbReference>
<dbReference type="PATRIC" id="fig|1262449.7.peg.1062"/>
<dbReference type="Proteomes" id="UP000028042">
    <property type="component" value="Unassembled WGS sequence"/>
</dbReference>
<dbReference type="AlphaFoldDB" id="A0A0H3J1B0"/>